<reference evidence="9 10" key="1">
    <citation type="journal article" date="2014" name="BMC Genomics">
        <title>Comparative genome sequencing reveals chemotype-specific gene clusters in the toxigenic black mold Stachybotrys.</title>
        <authorList>
            <person name="Semeiks J."/>
            <person name="Borek D."/>
            <person name="Otwinowski Z."/>
            <person name="Grishin N.V."/>
        </authorList>
    </citation>
    <scope>NUCLEOTIDE SEQUENCE [LARGE SCALE GENOMIC DNA]</scope>
    <source>
        <strain evidence="10">CBS 109288 / IBT 7711</strain>
    </source>
</reference>
<sequence length="434" mass="47006">MLYPRQEPGAPPVDLCLIPAGTPPNGTIPNFDDPETLGPTVVSVAVVLCAISTVLTVGRLYANMKKMHSADWGGSLGFTLVACIFNIAFTGIICARKCNLNLVANVSVRGGFLWRTTGPNGRLSAESRIYRHQWDLPVCLYTPETLQLSFTQTILFTPAFFFPKAAIFLLFRQLFAINRQRRLAIDFGLLITLLTYLSNIPMAAIYSAPRAGQSWEEFMLVMDARPLGIAGITQSAVGTLIDFYIFFLPLPILLKLHLPSKRVMGLVGIFSTALLGVAASVVSLVFKIQILTSNDVAWLAALTSIASLVETNVAIIVGCMPAFASFTTNTIGGSALFKSLRSRLIGSRAVNTSRSKGSGGATGRTGEQSMPAAVSFGDHQGSRRDNYYKLSETTTIISQAAPNGHRGSVEEHEMQEHEAHSKPSSIYKEADQRV</sequence>
<dbReference type="InterPro" id="IPR052337">
    <property type="entry name" value="SAT4-like"/>
</dbReference>
<feature type="transmembrane region" description="Helical" evidence="7">
    <location>
        <begin position="183"/>
        <end position="207"/>
    </location>
</feature>
<protein>
    <recommendedName>
        <fullName evidence="8">Rhodopsin domain-containing protein</fullName>
    </recommendedName>
</protein>
<dbReference type="InterPro" id="IPR049326">
    <property type="entry name" value="Rhodopsin_dom_fungi"/>
</dbReference>
<evidence type="ECO:0000259" key="8">
    <source>
        <dbReference type="Pfam" id="PF20684"/>
    </source>
</evidence>
<dbReference type="AlphaFoldDB" id="A0A084AWC3"/>
<feature type="region of interest" description="Disordered" evidence="6">
    <location>
        <begin position="398"/>
        <end position="434"/>
    </location>
</feature>
<dbReference type="Pfam" id="PF20684">
    <property type="entry name" value="Fung_rhodopsin"/>
    <property type="match status" value="1"/>
</dbReference>
<evidence type="ECO:0000256" key="6">
    <source>
        <dbReference type="SAM" id="MobiDB-lite"/>
    </source>
</evidence>
<evidence type="ECO:0000313" key="10">
    <source>
        <dbReference type="Proteomes" id="UP000028045"/>
    </source>
</evidence>
<evidence type="ECO:0000256" key="1">
    <source>
        <dbReference type="ARBA" id="ARBA00004141"/>
    </source>
</evidence>
<evidence type="ECO:0000256" key="4">
    <source>
        <dbReference type="ARBA" id="ARBA00023136"/>
    </source>
</evidence>
<dbReference type="OrthoDB" id="5329176at2759"/>
<keyword evidence="3 7" id="KW-1133">Transmembrane helix</keyword>
<dbReference type="HOGENOM" id="CLU_028200_12_8_1"/>
<keyword evidence="4 7" id="KW-0472">Membrane</keyword>
<feature type="transmembrane region" description="Helical" evidence="7">
    <location>
        <begin position="227"/>
        <end position="254"/>
    </location>
</feature>
<feature type="transmembrane region" description="Helical" evidence="7">
    <location>
        <begin position="150"/>
        <end position="171"/>
    </location>
</feature>
<evidence type="ECO:0000313" key="9">
    <source>
        <dbReference type="EMBL" id="KEY69602.1"/>
    </source>
</evidence>
<feature type="domain" description="Rhodopsin" evidence="8">
    <location>
        <begin position="112"/>
        <end position="326"/>
    </location>
</feature>
<feature type="transmembrane region" description="Helical" evidence="7">
    <location>
        <begin position="74"/>
        <end position="93"/>
    </location>
</feature>
<organism evidence="9 10">
    <name type="scientific">Stachybotrys chartarum (strain CBS 109288 / IBT 7711)</name>
    <name type="common">Toxic black mold</name>
    <name type="synonym">Stilbospora chartarum</name>
    <dbReference type="NCBI Taxonomy" id="1280523"/>
    <lineage>
        <taxon>Eukaryota</taxon>
        <taxon>Fungi</taxon>
        <taxon>Dikarya</taxon>
        <taxon>Ascomycota</taxon>
        <taxon>Pezizomycotina</taxon>
        <taxon>Sordariomycetes</taxon>
        <taxon>Hypocreomycetidae</taxon>
        <taxon>Hypocreales</taxon>
        <taxon>Stachybotryaceae</taxon>
        <taxon>Stachybotrys</taxon>
    </lineage>
</organism>
<keyword evidence="10" id="KW-1185">Reference proteome</keyword>
<feature type="transmembrane region" description="Helical" evidence="7">
    <location>
        <begin position="266"/>
        <end position="290"/>
    </location>
</feature>
<feature type="region of interest" description="Disordered" evidence="6">
    <location>
        <begin position="350"/>
        <end position="383"/>
    </location>
</feature>
<dbReference type="EMBL" id="KL648521">
    <property type="protein sequence ID" value="KEY69602.1"/>
    <property type="molecule type" value="Genomic_DNA"/>
</dbReference>
<comment type="subcellular location">
    <subcellularLocation>
        <location evidence="1">Membrane</location>
        <topology evidence="1">Multi-pass membrane protein</topology>
    </subcellularLocation>
</comment>
<name>A0A084AWC3_STACB</name>
<feature type="compositionally biased region" description="Basic and acidic residues" evidence="6">
    <location>
        <begin position="407"/>
        <end position="421"/>
    </location>
</feature>
<evidence type="ECO:0000256" key="7">
    <source>
        <dbReference type="SAM" id="Phobius"/>
    </source>
</evidence>
<dbReference type="PANTHER" id="PTHR33048">
    <property type="entry name" value="PTH11-LIKE INTEGRAL MEMBRANE PROTEIN (AFU_ORTHOLOGUE AFUA_5G11245)"/>
    <property type="match status" value="1"/>
</dbReference>
<feature type="transmembrane region" description="Helical" evidence="7">
    <location>
        <begin position="41"/>
        <end position="62"/>
    </location>
</feature>
<proteinExistence type="inferred from homology"/>
<dbReference type="Proteomes" id="UP000028045">
    <property type="component" value="Unassembled WGS sequence"/>
</dbReference>
<keyword evidence="2 7" id="KW-0812">Transmembrane</keyword>
<evidence type="ECO:0000256" key="5">
    <source>
        <dbReference type="ARBA" id="ARBA00038359"/>
    </source>
</evidence>
<dbReference type="GO" id="GO:0016020">
    <property type="term" value="C:membrane"/>
    <property type="evidence" value="ECO:0007669"/>
    <property type="project" value="UniProtKB-SubCell"/>
</dbReference>
<comment type="similarity">
    <text evidence="5">Belongs to the SAT4 family.</text>
</comment>
<accession>A0A084AWC3</accession>
<gene>
    <name evidence="9" type="ORF">S7711_11018</name>
</gene>
<dbReference type="PANTHER" id="PTHR33048:SF47">
    <property type="entry name" value="INTEGRAL MEMBRANE PROTEIN-RELATED"/>
    <property type="match status" value="1"/>
</dbReference>
<evidence type="ECO:0000256" key="3">
    <source>
        <dbReference type="ARBA" id="ARBA00022989"/>
    </source>
</evidence>
<feature type="transmembrane region" description="Helical" evidence="7">
    <location>
        <begin position="296"/>
        <end position="317"/>
    </location>
</feature>
<evidence type="ECO:0000256" key="2">
    <source>
        <dbReference type="ARBA" id="ARBA00022692"/>
    </source>
</evidence>